<reference evidence="1 2" key="1">
    <citation type="submission" date="2016-07" db="EMBL/GenBank/DDBJ databases">
        <title>Caryophanon tenue genome sequencing.</title>
        <authorList>
            <person name="Verma A."/>
            <person name="Pal Y."/>
            <person name="Krishnamurthi S."/>
        </authorList>
    </citation>
    <scope>NUCLEOTIDE SEQUENCE [LARGE SCALE GENOMIC DNA]</scope>
    <source>
        <strain evidence="1 2">DSM 14152</strain>
    </source>
</reference>
<gene>
    <name evidence="1" type="ORF">A6M13_02490</name>
</gene>
<dbReference type="OrthoDB" id="5429664at2"/>
<dbReference type="SUPFAM" id="SSF52540">
    <property type="entry name" value="P-loop containing nucleoside triphosphate hydrolases"/>
    <property type="match status" value="1"/>
</dbReference>
<evidence type="ECO:0000313" key="1">
    <source>
        <dbReference type="EMBL" id="OCS88732.1"/>
    </source>
</evidence>
<keyword evidence="2" id="KW-1185">Reference proteome</keyword>
<comment type="caution">
    <text evidence="1">The sequence shown here is derived from an EMBL/GenBank/DDBJ whole genome shotgun (WGS) entry which is preliminary data.</text>
</comment>
<dbReference type="AlphaFoldDB" id="A0A1C0YNJ3"/>
<evidence type="ECO:0000313" key="2">
    <source>
        <dbReference type="Proteomes" id="UP000093199"/>
    </source>
</evidence>
<dbReference type="RefSeq" id="WP_066542608.1">
    <property type="nucleotide sequence ID" value="NZ_MASJ01000001.1"/>
</dbReference>
<dbReference type="InterPro" id="IPR027417">
    <property type="entry name" value="P-loop_NTPase"/>
</dbReference>
<proteinExistence type="predicted"/>
<accession>A0A1C0YNJ3</accession>
<protein>
    <submittedName>
        <fullName evidence="1">Uncharacterized protein</fullName>
    </submittedName>
</protein>
<dbReference type="Proteomes" id="UP000093199">
    <property type="component" value="Unassembled WGS sequence"/>
</dbReference>
<dbReference type="STRING" id="33978.A6M13_02490"/>
<sequence length="266" mass="30440">MEIYSFTGPSGTGKSTVALYVADKYNIDAFIDDGLLIINGQKKAGVSAKFEKNTVTAVRRAIFSDDAHCEDVTHAIQQTPIERLMIIGTSDKMTRKIAERLGLSAIDHFHYVSEFRTQNEMDYARFVRLTQGQHVMPLPHIQVEQNFFKRLIKKGWDIISQRGKIGETTLVRPDFQYETIDIATRVYTELIRHELEKQAIIAKVDKITFDAQTVPRFHATVQIVPTTLHIPSELLAVQQHLFTCFYEHFTYYPLAIDITIKAVYEA</sequence>
<organism evidence="1 2">
    <name type="scientific">Caryophanon tenue</name>
    <dbReference type="NCBI Taxonomy" id="33978"/>
    <lineage>
        <taxon>Bacteria</taxon>
        <taxon>Bacillati</taxon>
        <taxon>Bacillota</taxon>
        <taxon>Bacilli</taxon>
        <taxon>Bacillales</taxon>
        <taxon>Caryophanaceae</taxon>
        <taxon>Caryophanon</taxon>
    </lineage>
</organism>
<dbReference type="EMBL" id="MASJ01000001">
    <property type="protein sequence ID" value="OCS88732.1"/>
    <property type="molecule type" value="Genomic_DNA"/>
</dbReference>
<name>A0A1C0YNJ3_9BACL</name>